<dbReference type="GO" id="GO:0000289">
    <property type="term" value="P:nuclear-transcribed mRNA poly(A) tail shortening"/>
    <property type="evidence" value="ECO:0007669"/>
    <property type="project" value="TreeGrafter"/>
</dbReference>
<evidence type="ECO:0000256" key="2">
    <source>
        <dbReference type="SAM" id="MobiDB-lite"/>
    </source>
</evidence>
<sequence length="119" mass="13748">MIISKMDEEERKRREQEKRAREQEELRDAVGFSRVIHALANSGKLVVGHNMLLDVMHTIHQFYCSLPEDFREFKELATCVFPRLLDTKLMASTQPFKVGHLHFLIAPVKVVLSGGKLMK</sequence>
<dbReference type="GO" id="GO:0000175">
    <property type="term" value="F:3'-5'-RNA exonuclease activity"/>
    <property type="evidence" value="ECO:0007669"/>
    <property type="project" value="TreeGrafter"/>
</dbReference>
<dbReference type="AlphaFoldDB" id="A0A2D4H544"/>
<dbReference type="SUPFAM" id="SSF53098">
    <property type="entry name" value="Ribonuclease H-like"/>
    <property type="match status" value="1"/>
</dbReference>
<name>A0A2D4H544_MICCO</name>
<proteinExistence type="inferred from homology"/>
<dbReference type="PANTHER" id="PTHR15092:SF44">
    <property type="entry name" value="POLY(A)-SPECIFIC RIBONUCLEASE PARN"/>
    <property type="match status" value="1"/>
</dbReference>
<dbReference type="InterPro" id="IPR006941">
    <property type="entry name" value="RNase_CAF1"/>
</dbReference>
<evidence type="ECO:0000256" key="1">
    <source>
        <dbReference type="ARBA" id="ARBA00008372"/>
    </source>
</evidence>
<dbReference type="PANTHER" id="PTHR15092">
    <property type="entry name" value="POLY A -SPECIFIC RIBONUCLEASE/TARGET OF EGR1, MEMBER 1"/>
    <property type="match status" value="1"/>
</dbReference>
<dbReference type="Pfam" id="PF04857">
    <property type="entry name" value="CAF1"/>
    <property type="match status" value="1"/>
</dbReference>
<accession>A0A2D4H544</accession>
<reference evidence="3" key="2">
    <citation type="submission" date="2017-11" db="EMBL/GenBank/DDBJ databases">
        <title>Coralsnake Venomics: Analyses of Venom Gland Transcriptomes and Proteomes of Six Brazilian Taxa.</title>
        <authorList>
            <person name="Aird S.D."/>
            <person name="Jorge da Silva N."/>
            <person name="Qiu L."/>
            <person name="Villar-Briones A."/>
            <person name="Aparecida-Saddi V."/>
            <person name="Campos-Telles M.P."/>
            <person name="Grau M."/>
            <person name="Mikheyev A.S."/>
        </authorList>
    </citation>
    <scope>NUCLEOTIDE SEQUENCE</scope>
    <source>
        <tissue evidence="3">Venom_gland</tissue>
    </source>
</reference>
<dbReference type="InterPro" id="IPR051181">
    <property type="entry name" value="CAF1_poly(A)_ribonucleases"/>
</dbReference>
<dbReference type="GO" id="GO:1990431">
    <property type="term" value="P:priRNA 3'-end processing"/>
    <property type="evidence" value="ECO:0007669"/>
    <property type="project" value="TreeGrafter"/>
</dbReference>
<comment type="similarity">
    <text evidence="1">Belongs to the CAF1 family.</text>
</comment>
<evidence type="ECO:0000313" key="3">
    <source>
        <dbReference type="EMBL" id="LAA67085.1"/>
    </source>
</evidence>
<feature type="region of interest" description="Disordered" evidence="2">
    <location>
        <begin position="1"/>
        <end position="22"/>
    </location>
</feature>
<dbReference type="InterPro" id="IPR012337">
    <property type="entry name" value="RNaseH-like_sf"/>
</dbReference>
<dbReference type="EMBL" id="IACJ01161667">
    <property type="protein sequence ID" value="LAA67085.1"/>
    <property type="molecule type" value="Transcribed_RNA"/>
</dbReference>
<dbReference type="GO" id="GO:0005634">
    <property type="term" value="C:nucleus"/>
    <property type="evidence" value="ECO:0007669"/>
    <property type="project" value="TreeGrafter"/>
</dbReference>
<dbReference type="InterPro" id="IPR036397">
    <property type="entry name" value="RNaseH_sf"/>
</dbReference>
<organism evidence="3">
    <name type="scientific">Micrurus corallinus</name>
    <name type="common">Brazilian coral snake</name>
    <dbReference type="NCBI Taxonomy" id="54390"/>
    <lineage>
        <taxon>Eukaryota</taxon>
        <taxon>Metazoa</taxon>
        <taxon>Chordata</taxon>
        <taxon>Craniata</taxon>
        <taxon>Vertebrata</taxon>
        <taxon>Euteleostomi</taxon>
        <taxon>Lepidosauria</taxon>
        <taxon>Squamata</taxon>
        <taxon>Bifurcata</taxon>
        <taxon>Unidentata</taxon>
        <taxon>Episquamata</taxon>
        <taxon>Toxicofera</taxon>
        <taxon>Serpentes</taxon>
        <taxon>Colubroidea</taxon>
        <taxon>Elapidae</taxon>
        <taxon>Elapinae</taxon>
        <taxon>Micrurus</taxon>
    </lineage>
</organism>
<dbReference type="GO" id="GO:1990432">
    <property type="term" value="P:siRNA 3'-end processing"/>
    <property type="evidence" value="ECO:0007669"/>
    <property type="project" value="TreeGrafter"/>
</dbReference>
<reference evidence="3" key="1">
    <citation type="submission" date="2017-07" db="EMBL/GenBank/DDBJ databases">
        <authorList>
            <person name="Mikheyev A."/>
            <person name="Grau M."/>
        </authorList>
    </citation>
    <scope>NUCLEOTIDE SEQUENCE</scope>
    <source>
        <tissue evidence="3">Venom_gland</tissue>
    </source>
</reference>
<dbReference type="Gene3D" id="3.30.420.10">
    <property type="entry name" value="Ribonuclease H-like superfamily/Ribonuclease H"/>
    <property type="match status" value="1"/>
</dbReference>
<dbReference type="GO" id="GO:0003723">
    <property type="term" value="F:RNA binding"/>
    <property type="evidence" value="ECO:0007669"/>
    <property type="project" value="TreeGrafter"/>
</dbReference>
<protein>
    <submittedName>
        <fullName evidence="3">Uncharacterized protein</fullName>
    </submittedName>
</protein>